<evidence type="ECO:0000256" key="1">
    <source>
        <dbReference type="ARBA" id="ARBA00022723"/>
    </source>
</evidence>
<dbReference type="OMA" id="CQKELIY"/>
<gene>
    <name evidence="6" type="ORF">X975_24826</name>
</gene>
<evidence type="ECO:0000256" key="2">
    <source>
        <dbReference type="ARBA" id="ARBA00022771"/>
    </source>
</evidence>
<keyword evidence="2 4" id="KW-0863">Zinc-finger</keyword>
<evidence type="ECO:0000313" key="6">
    <source>
        <dbReference type="EMBL" id="KFM77329.1"/>
    </source>
</evidence>
<dbReference type="GO" id="GO:0016925">
    <property type="term" value="P:protein sumoylation"/>
    <property type="evidence" value="ECO:0007669"/>
    <property type="project" value="TreeGrafter"/>
</dbReference>
<dbReference type="Proteomes" id="UP000054359">
    <property type="component" value="Unassembled WGS sequence"/>
</dbReference>
<dbReference type="AlphaFoldDB" id="A0A087UIZ0"/>
<dbReference type="InterPro" id="IPR013083">
    <property type="entry name" value="Znf_RING/FYVE/PHD"/>
</dbReference>
<dbReference type="Pfam" id="PF02891">
    <property type="entry name" value="zf-MIZ"/>
    <property type="match status" value="1"/>
</dbReference>
<accession>A0A087UIZ0</accession>
<proteinExistence type="predicted"/>
<protein>
    <recommendedName>
        <fullName evidence="5">SP-RING-type domain-containing protein</fullName>
    </recommendedName>
</protein>
<dbReference type="GO" id="GO:0061665">
    <property type="term" value="F:SUMO ligase activity"/>
    <property type="evidence" value="ECO:0007669"/>
    <property type="project" value="TreeGrafter"/>
</dbReference>
<dbReference type="EMBL" id="KK120005">
    <property type="protein sequence ID" value="KFM77329.1"/>
    <property type="molecule type" value="Genomic_DNA"/>
</dbReference>
<evidence type="ECO:0000259" key="5">
    <source>
        <dbReference type="PROSITE" id="PS51044"/>
    </source>
</evidence>
<dbReference type="OrthoDB" id="6408963at2759"/>
<dbReference type="Gene3D" id="3.30.40.10">
    <property type="entry name" value="Zinc/RING finger domain, C3HC4 (zinc finger)"/>
    <property type="match status" value="1"/>
</dbReference>
<name>A0A087UIZ0_STEMI</name>
<feature type="domain" description="SP-RING-type" evidence="5">
    <location>
        <begin position="1"/>
        <end position="60"/>
    </location>
</feature>
<keyword evidence="1" id="KW-0479">Metal-binding</keyword>
<sequence>MEYPTRGSKCNHVDVFDLHSFLEEMQFYLKWKCPLCKKLLTYESLVVDMNLQKYAQNNKSLLVFHKRRKISTNDSEVVCIEELIELDN</sequence>
<organism evidence="6 7">
    <name type="scientific">Stegodyphus mimosarum</name>
    <name type="common">African social velvet spider</name>
    <dbReference type="NCBI Taxonomy" id="407821"/>
    <lineage>
        <taxon>Eukaryota</taxon>
        <taxon>Metazoa</taxon>
        <taxon>Ecdysozoa</taxon>
        <taxon>Arthropoda</taxon>
        <taxon>Chelicerata</taxon>
        <taxon>Arachnida</taxon>
        <taxon>Araneae</taxon>
        <taxon>Araneomorphae</taxon>
        <taxon>Entelegynae</taxon>
        <taxon>Eresoidea</taxon>
        <taxon>Eresidae</taxon>
        <taxon>Stegodyphus</taxon>
    </lineage>
</organism>
<keyword evidence="3" id="KW-0862">Zinc</keyword>
<evidence type="ECO:0000313" key="7">
    <source>
        <dbReference type="Proteomes" id="UP000054359"/>
    </source>
</evidence>
<dbReference type="PANTHER" id="PTHR10782">
    <property type="entry name" value="ZINC FINGER MIZ DOMAIN-CONTAINING PROTEIN"/>
    <property type="match status" value="1"/>
</dbReference>
<dbReference type="PANTHER" id="PTHR10782:SF4">
    <property type="entry name" value="TONALLI, ISOFORM E"/>
    <property type="match status" value="1"/>
</dbReference>
<keyword evidence="7" id="KW-1185">Reference proteome</keyword>
<evidence type="ECO:0000256" key="3">
    <source>
        <dbReference type="ARBA" id="ARBA00022833"/>
    </source>
</evidence>
<dbReference type="InterPro" id="IPR004181">
    <property type="entry name" value="Znf_MIZ"/>
</dbReference>
<dbReference type="GO" id="GO:0008270">
    <property type="term" value="F:zinc ion binding"/>
    <property type="evidence" value="ECO:0007669"/>
    <property type="project" value="UniProtKB-KW"/>
</dbReference>
<feature type="non-terminal residue" evidence="6">
    <location>
        <position position="88"/>
    </location>
</feature>
<dbReference type="GO" id="GO:0000785">
    <property type="term" value="C:chromatin"/>
    <property type="evidence" value="ECO:0007669"/>
    <property type="project" value="TreeGrafter"/>
</dbReference>
<dbReference type="PROSITE" id="PS51044">
    <property type="entry name" value="ZF_SP_RING"/>
    <property type="match status" value="1"/>
</dbReference>
<evidence type="ECO:0000256" key="4">
    <source>
        <dbReference type="PROSITE-ProRule" id="PRU00452"/>
    </source>
</evidence>
<reference evidence="6 7" key="1">
    <citation type="submission" date="2013-11" db="EMBL/GenBank/DDBJ databases">
        <title>Genome sequencing of Stegodyphus mimosarum.</title>
        <authorList>
            <person name="Bechsgaard J."/>
        </authorList>
    </citation>
    <scope>NUCLEOTIDE SEQUENCE [LARGE SCALE GENOMIC DNA]</scope>
</reference>